<proteinExistence type="predicted"/>
<dbReference type="InterPro" id="IPR011478">
    <property type="entry name" value="DUF1585"/>
</dbReference>
<dbReference type="InterPro" id="IPR013043">
    <property type="entry name" value="DUF1595"/>
</dbReference>
<dbReference type="InterPro" id="IPR013039">
    <property type="entry name" value="DUF1588"/>
</dbReference>
<dbReference type="Pfam" id="PF07626">
    <property type="entry name" value="PSD3"/>
    <property type="match status" value="1"/>
</dbReference>
<dbReference type="Pfam" id="PF07624">
    <property type="entry name" value="PSD2"/>
    <property type="match status" value="1"/>
</dbReference>
<dbReference type="Pfam" id="PF07637">
    <property type="entry name" value="PSD5"/>
    <property type="match status" value="1"/>
</dbReference>
<evidence type="ECO:0000259" key="6">
    <source>
        <dbReference type="Pfam" id="PF07637"/>
    </source>
</evidence>
<dbReference type="GO" id="GO:0009055">
    <property type="term" value="F:electron transfer activity"/>
    <property type="evidence" value="ECO:0007669"/>
    <property type="project" value="InterPro"/>
</dbReference>
<dbReference type="InterPro" id="IPR036909">
    <property type="entry name" value="Cyt_c-like_dom_sf"/>
</dbReference>
<evidence type="ECO:0000259" key="4">
    <source>
        <dbReference type="Pfam" id="PF07627"/>
    </source>
</evidence>
<dbReference type="Pfam" id="PF07627">
    <property type="entry name" value="PSCyt3"/>
    <property type="match status" value="1"/>
</dbReference>
<keyword evidence="1" id="KW-0732">Signal</keyword>
<dbReference type="Proteomes" id="UP000480178">
    <property type="component" value="Chromosome"/>
</dbReference>
<keyword evidence="8" id="KW-1185">Reference proteome</keyword>
<evidence type="ECO:0000313" key="7">
    <source>
        <dbReference type="EMBL" id="QHT71686.1"/>
    </source>
</evidence>
<feature type="chain" id="PRO_5025439321" evidence="1">
    <location>
        <begin position="21"/>
        <end position="657"/>
    </location>
</feature>
<dbReference type="Pfam" id="PF07631">
    <property type="entry name" value="PSD4"/>
    <property type="match status" value="1"/>
</dbReference>
<feature type="signal peptide" evidence="1">
    <location>
        <begin position="1"/>
        <end position="20"/>
    </location>
</feature>
<dbReference type="InterPro" id="IPR013036">
    <property type="entry name" value="DUF1587"/>
</dbReference>
<feature type="domain" description="DUF1585" evidence="2">
    <location>
        <begin position="568"/>
        <end position="641"/>
    </location>
</feature>
<evidence type="ECO:0000256" key="1">
    <source>
        <dbReference type="SAM" id="SignalP"/>
    </source>
</evidence>
<evidence type="ECO:0000259" key="2">
    <source>
        <dbReference type="Pfam" id="PF07624"/>
    </source>
</evidence>
<sequence length="657" mass="75153">MRRIFTTLFLIILIASSVLAEVPKQDPIPKIKPILEQHCFSCHHDTKRSAGISLKNIFMGINDTKALMVHDGKVWMNVVKQIQSGEMPPRTEPRMTQQEQDTLVKTINEILYSSLSANNPGRVVMRRLSHSEYQYSIFNLVGVSYDAEAKFPSDGSGGAGFDNFASTLFLTPLKMERYYEAAEEIMDEVNAKPELWRKLVPQTYTESIWQRFVNWVSGLFTKIDPSEGAIKQAAEVIVPFASQAYRRFLTPEEKQKLLTLFRKVYEGSDPDDRYSIAIKETLKAVLVSPNFLYRYEEEQPVPVDHPYPLSNFELASRLSYFLWSTLPDKELFEAAYRQDLHDPAVLNRQVRRMLQDPKARRFAESFSTQWFGISQLQENNPVDPGRFPELTPSLRNAMYQEVVEYFYYVLTERGNFLDLIDSDYTFLNEELARHYGIEGVNGSQMRKVTMQNRNRGGILGMGSVLTSTSLPLRTSPVLRGKWVLEEILGTPAPPPPPDAGELPEEASSDKNASIRDLLVLHRSKPACAGCHQKMDPIGFGLENFDPIGRWRSSYGDSPIVVTWDTLPSGEVFSNPAQLKKILVTKEDEFARTLSEKMFVYAIGRNVGFTDELYMQRMIKNLKQNRFNPEKLIIELVNLEPFRYKVNDKTEKFKVAGK</sequence>
<dbReference type="InterPro" id="IPR013042">
    <property type="entry name" value="DUF1592"/>
</dbReference>
<reference evidence="7 8" key="1">
    <citation type="submission" date="2020-01" db="EMBL/GenBank/DDBJ databases">
        <authorList>
            <person name="Kim M.K."/>
        </authorList>
    </citation>
    <scope>NUCLEOTIDE SEQUENCE [LARGE SCALE GENOMIC DNA]</scope>
    <source>
        <strain evidence="7 8">172606-1</strain>
    </source>
</reference>
<feature type="domain" description="DUF1588" evidence="4">
    <location>
        <begin position="455"/>
        <end position="553"/>
    </location>
</feature>
<gene>
    <name evidence="7" type="ORF">GXP67_35975</name>
</gene>
<evidence type="ECO:0000313" key="8">
    <source>
        <dbReference type="Proteomes" id="UP000480178"/>
    </source>
</evidence>
<feature type="domain" description="DUF1587" evidence="3">
    <location>
        <begin position="126"/>
        <end position="189"/>
    </location>
</feature>
<evidence type="ECO:0000259" key="3">
    <source>
        <dbReference type="Pfam" id="PF07626"/>
    </source>
</evidence>
<dbReference type="RefSeq" id="WP_162447616.1">
    <property type="nucleotide sequence ID" value="NZ_CP048222.1"/>
</dbReference>
<name>A0A6C0GUF6_9BACT</name>
<evidence type="ECO:0000259" key="5">
    <source>
        <dbReference type="Pfam" id="PF07631"/>
    </source>
</evidence>
<dbReference type="AlphaFoldDB" id="A0A6C0GUF6"/>
<protein>
    <submittedName>
        <fullName evidence="7">DUF1592 domain-containing protein</fullName>
    </submittedName>
</protein>
<accession>A0A6C0GUF6</accession>
<dbReference type="SUPFAM" id="SSF46626">
    <property type="entry name" value="Cytochrome c"/>
    <property type="match status" value="1"/>
</dbReference>
<dbReference type="GO" id="GO:0020037">
    <property type="term" value="F:heme binding"/>
    <property type="evidence" value="ECO:0007669"/>
    <property type="project" value="InterPro"/>
</dbReference>
<feature type="domain" description="DUF1592" evidence="5">
    <location>
        <begin position="309"/>
        <end position="437"/>
    </location>
</feature>
<dbReference type="KEGG" id="rhoz:GXP67_35975"/>
<organism evidence="7 8">
    <name type="scientific">Rhodocytophaga rosea</name>
    <dbReference type="NCBI Taxonomy" id="2704465"/>
    <lineage>
        <taxon>Bacteria</taxon>
        <taxon>Pseudomonadati</taxon>
        <taxon>Bacteroidota</taxon>
        <taxon>Cytophagia</taxon>
        <taxon>Cytophagales</taxon>
        <taxon>Rhodocytophagaceae</taxon>
        <taxon>Rhodocytophaga</taxon>
    </lineage>
</organism>
<dbReference type="EMBL" id="CP048222">
    <property type="protein sequence ID" value="QHT71686.1"/>
    <property type="molecule type" value="Genomic_DNA"/>
</dbReference>
<feature type="domain" description="DUF1595" evidence="6">
    <location>
        <begin position="233"/>
        <end position="296"/>
    </location>
</feature>